<feature type="domain" description="Release factor glutamine methyltransferase N-terminal" evidence="7">
    <location>
        <begin position="11"/>
        <end position="80"/>
    </location>
</feature>
<dbReference type="InterPro" id="IPR007848">
    <property type="entry name" value="Small_mtfrase_dom"/>
</dbReference>
<dbReference type="EC" id="2.1.1.297" evidence="5"/>
<keyword evidence="1 5" id="KW-0489">Methyltransferase</keyword>
<dbReference type="RefSeq" id="WP_236823656.1">
    <property type="nucleotide sequence ID" value="NZ_AP014854.2"/>
</dbReference>
<feature type="domain" description="Methyltransferase small" evidence="6">
    <location>
        <begin position="119"/>
        <end position="198"/>
    </location>
</feature>
<evidence type="ECO:0000259" key="6">
    <source>
        <dbReference type="Pfam" id="PF05175"/>
    </source>
</evidence>
<dbReference type="SUPFAM" id="SSF53335">
    <property type="entry name" value="S-adenosyl-L-methionine-dependent methyltransferases"/>
    <property type="match status" value="1"/>
</dbReference>
<sequence>MIAPDTSVGTARRLVRQALHAAGIAEADADARHLLAWALKCDASGLILAADRPLGTEAADALAALLARRLRREPMARLKGTREFWGLEFELSAETLVPRPDTETLVEAVLRARPERTAPLRIIDLGTGSGALLAALLAEYPRASGVATDRSRLALSTARTNLARHGFTARAAVVACDWGTALGGRFDVVVSNPPYIATADIAGLDPEVRVFDPAAALDGGADGLAAYRAILADLPRLLTPGGLAVLELGIGQAAAVANLAVAAGLVVREVAADLAGHPRALVATLQADLGAMLETNSPNSR</sequence>
<evidence type="ECO:0000256" key="4">
    <source>
        <dbReference type="ARBA" id="ARBA00048391"/>
    </source>
</evidence>
<feature type="binding site" evidence="5">
    <location>
        <begin position="192"/>
        <end position="195"/>
    </location>
    <ligand>
        <name>substrate</name>
    </ligand>
</feature>
<name>A0A182CZU5_BLAVI</name>
<dbReference type="Gene3D" id="1.10.8.10">
    <property type="entry name" value="DNA helicase RuvA subunit, C-terminal domain"/>
    <property type="match status" value="1"/>
</dbReference>
<evidence type="ECO:0000256" key="3">
    <source>
        <dbReference type="ARBA" id="ARBA00022691"/>
    </source>
</evidence>
<dbReference type="InterPro" id="IPR019874">
    <property type="entry name" value="RF_methyltr_PrmC"/>
</dbReference>
<dbReference type="CDD" id="cd02440">
    <property type="entry name" value="AdoMet_MTases"/>
    <property type="match status" value="1"/>
</dbReference>
<dbReference type="Pfam" id="PF17827">
    <property type="entry name" value="PrmC_N"/>
    <property type="match status" value="1"/>
</dbReference>
<dbReference type="NCBIfam" id="TIGR03534">
    <property type="entry name" value="RF_mod_PrmC"/>
    <property type="match status" value="1"/>
</dbReference>
<dbReference type="InterPro" id="IPR040758">
    <property type="entry name" value="PrmC_N"/>
</dbReference>
<accession>A0A182CZU5</accession>
<dbReference type="KEGG" id="bvr:BVIR_303"/>
<feature type="binding site" evidence="5">
    <location>
        <begin position="126"/>
        <end position="130"/>
    </location>
    <ligand>
        <name>S-adenosyl-L-methionine</name>
        <dbReference type="ChEBI" id="CHEBI:59789"/>
    </ligand>
</feature>
<dbReference type="AlphaFoldDB" id="A0A182CZU5"/>
<evidence type="ECO:0000313" key="8">
    <source>
        <dbReference type="EMBL" id="BAR98618.1"/>
    </source>
</evidence>
<evidence type="ECO:0000256" key="1">
    <source>
        <dbReference type="ARBA" id="ARBA00022603"/>
    </source>
</evidence>
<dbReference type="InterPro" id="IPR050320">
    <property type="entry name" value="N5-glutamine_MTase"/>
</dbReference>
<dbReference type="EMBL" id="AP014854">
    <property type="protein sequence ID" value="BAR98618.1"/>
    <property type="molecule type" value="Genomic_DNA"/>
</dbReference>
<comment type="catalytic activity">
    <reaction evidence="4 5">
        <text>L-glutaminyl-[peptide chain release factor] + S-adenosyl-L-methionine = N(5)-methyl-L-glutaminyl-[peptide chain release factor] + S-adenosyl-L-homocysteine + H(+)</text>
        <dbReference type="Rhea" id="RHEA:42896"/>
        <dbReference type="Rhea" id="RHEA-COMP:10271"/>
        <dbReference type="Rhea" id="RHEA-COMP:10272"/>
        <dbReference type="ChEBI" id="CHEBI:15378"/>
        <dbReference type="ChEBI" id="CHEBI:30011"/>
        <dbReference type="ChEBI" id="CHEBI:57856"/>
        <dbReference type="ChEBI" id="CHEBI:59789"/>
        <dbReference type="ChEBI" id="CHEBI:61891"/>
        <dbReference type="EC" id="2.1.1.297"/>
    </reaction>
</comment>
<dbReference type="GO" id="GO:0032259">
    <property type="term" value="P:methylation"/>
    <property type="evidence" value="ECO:0007669"/>
    <property type="project" value="UniProtKB-KW"/>
</dbReference>
<dbReference type="PATRIC" id="fig|1079.6.peg.317"/>
<comment type="similarity">
    <text evidence="5">Belongs to the protein N5-glutamine methyltransferase family. PrmC subfamily.</text>
</comment>
<dbReference type="HAMAP" id="MF_02126">
    <property type="entry name" value="RF_methyltr_PrmC"/>
    <property type="match status" value="1"/>
</dbReference>
<organism evidence="8">
    <name type="scientific">Blastochloris viridis</name>
    <name type="common">Rhodopseudomonas viridis</name>
    <dbReference type="NCBI Taxonomy" id="1079"/>
    <lineage>
        <taxon>Bacteria</taxon>
        <taxon>Pseudomonadati</taxon>
        <taxon>Pseudomonadota</taxon>
        <taxon>Alphaproteobacteria</taxon>
        <taxon>Hyphomicrobiales</taxon>
        <taxon>Blastochloridaceae</taxon>
        <taxon>Blastochloris</taxon>
    </lineage>
</organism>
<dbReference type="GO" id="GO:0003676">
    <property type="term" value="F:nucleic acid binding"/>
    <property type="evidence" value="ECO:0007669"/>
    <property type="project" value="InterPro"/>
</dbReference>
<feature type="binding site" evidence="5">
    <location>
        <position position="178"/>
    </location>
    <ligand>
        <name>S-adenosyl-L-methionine</name>
        <dbReference type="ChEBI" id="CHEBI:59789"/>
    </ligand>
</feature>
<gene>
    <name evidence="5" type="primary">prmC</name>
    <name evidence="8" type="ORF">BV133_1025</name>
</gene>
<dbReference type="Gene3D" id="3.40.50.150">
    <property type="entry name" value="Vaccinia Virus protein VP39"/>
    <property type="match status" value="1"/>
</dbReference>
<dbReference type="PANTHER" id="PTHR18895:SF74">
    <property type="entry name" value="MTRF1L RELEASE FACTOR GLUTAMINE METHYLTRANSFERASE"/>
    <property type="match status" value="1"/>
</dbReference>
<dbReference type="InterPro" id="IPR002052">
    <property type="entry name" value="DNA_methylase_N6_adenine_CS"/>
</dbReference>
<feature type="binding site" evidence="5">
    <location>
        <position position="192"/>
    </location>
    <ligand>
        <name>S-adenosyl-L-methionine</name>
        <dbReference type="ChEBI" id="CHEBI:59789"/>
    </ligand>
</feature>
<dbReference type="InterPro" id="IPR004556">
    <property type="entry name" value="HemK-like"/>
</dbReference>
<feature type="binding site" evidence="5">
    <location>
        <position position="149"/>
    </location>
    <ligand>
        <name>S-adenosyl-L-methionine</name>
        <dbReference type="ChEBI" id="CHEBI:59789"/>
    </ligand>
</feature>
<keyword evidence="3 5" id="KW-0949">S-adenosyl-L-methionine</keyword>
<dbReference type="InterPro" id="IPR029063">
    <property type="entry name" value="SAM-dependent_MTases_sf"/>
</dbReference>
<dbReference type="PROSITE" id="PS00092">
    <property type="entry name" value="N6_MTASE"/>
    <property type="match status" value="1"/>
</dbReference>
<proteinExistence type="inferred from homology"/>
<dbReference type="GO" id="GO:0102559">
    <property type="term" value="F:peptide chain release factor N(5)-glutamine methyltransferase activity"/>
    <property type="evidence" value="ECO:0007669"/>
    <property type="project" value="UniProtKB-EC"/>
</dbReference>
<protein>
    <recommendedName>
        <fullName evidence="5">Release factor glutamine methyltransferase</fullName>
        <shortName evidence="5">RF MTase</shortName>
        <ecNumber evidence="5">2.1.1.297</ecNumber>
    </recommendedName>
    <alternativeName>
        <fullName evidence="5">N5-glutamine methyltransferase PrmC</fullName>
    </alternativeName>
    <alternativeName>
        <fullName evidence="5">Protein-(glutamine-N5) MTase PrmC</fullName>
    </alternativeName>
    <alternativeName>
        <fullName evidence="5">Protein-glutamine N-methyltransferase PrmC</fullName>
    </alternativeName>
</protein>
<evidence type="ECO:0000256" key="2">
    <source>
        <dbReference type="ARBA" id="ARBA00022679"/>
    </source>
</evidence>
<evidence type="ECO:0000259" key="7">
    <source>
        <dbReference type="Pfam" id="PF17827"/>
    </source>
</evidence>
<dbReference type="Pfam" id="PF05175">
    <property type="entry name" value="MTS"/>
    <property type="match status" value="1"/>
</dbReference>
<comment type="function">
    <text evidence="5">Methylates the class 1 translation termination release factors RF1/PrfA and RF2/PrfB on the glutamine residue of the universally conserved GGQ motif.</text>
</comment>
<dbReference type="PANTHER" id="PTHR18895">
    <property type="entry name" value="HEMK METHYLTRANSFERASE"/>
    <property type="match status" value="1"/>
</dbReference>
<keyword evidence="2 5" id="KW-0808">Transferase</keyword>
<dbReference type="NCBIfam" id="TIGR00536">
    <property type="entry name" value="hemK_fam"/>
    <property type="match status" value="1"/>
</dbReference>
<evidence type="ECO:0000256" key="5">
    <source>
        <dbReference type="HAMAP-Rule" id="MF_02126"/>
    </source>
</evidence>
<reference evidence="8" key="1">
    <citation type="journal article" date="2015" name="Genome Announc.">
        <title>Complete Genome Sequence of the Bacteriochlorophyll b-Producing Photosynthetic Bacterium Blastochloris viridis.</title>
        <authorList>
            <person name="Tsukatani Y."/>
            <person name="Hirose Y."/>
            <person name="Harada J."/>
            <person name="Misawa N."/>
            <person name="Mori K."/>
            <person name="Inoue K."/>
            <person name="Tamiaki H."/>
        </authorList>
    </citation>
    <scope>NUCLEOTIDE SEQUENCE [LARGE SCALE GENOMIC DNA]</scope>
    <source>
        <strain evidence="8">DSM 133</strain>
    </source>
</reference>